<keyword evidence="2" id="KW-1185">Reference proteome</keyword>
<comment type="caution">
    <text evidence="1">The sequence shown here is derived from an EMBL/GenBank/DDBJ whole genome shotgun (WGS) entry which is preliminary data.</text>
</comment>
<dbReference type="Proteomes" id="UP001370490">
    <property type="component" value="Unassembled WGS sequence"/>
</dbReference>
<dbReference type="EMBL" id="JBAMMX010000004">
    <property type="protein sequence ID" value="KAK6941203.1"/>
    <property type="molecule type" value="Genomic_DNA"/>
</dbReference>
<gene>
    <name evidence="1" type="ORF">RJ641_026580</name>
</gene>
<accession>A0AAN8W769</accession>
<name>A0AAN8W769_9MAGN</name>
<evidence type="ECO:0000313" key="2">
    <source>
        <dbReference type="Proteomes" id="UP001370490"/>
    </source>
</evidence>
<evidence type="ECO:0000313" key="1">
    <source>
        <dbReference type="EMBL" id="KAK6941203.1"/>
    </source>
</evidence>
<reference evidence="1 2" key="1">
    <citation type="submission" date="2023-12" db="EMBL/GenBank/DDBJ databases">
        <title>A high-quality genome assembly for Dillenia turbinata (Dilleniales).</title>
        <authorList>
            <person name="Chanderbali A."/>
        </authorList>
    </citation>
    <scope>NUCLEOTIDE SEQUENCE [LARGE SCALE GENOMIC DNA]</scope>
    <source>
        <strain evidence="1">LSX21</strain>
        <tissue evidence="1">Leaf</tissue>
    </source>
</reference>
<protein>
    <submittedName>
        <fullName evidence="1">Uncharacterized protein</fullName>
    </submittedName>
</protein>
<organism evidence="1 2">
    <name type="scientific">Dillenia turbinata</name>
    <dbReference type="NCBI Taxonomy" id="194707"/>
    <lineage>
        <taxon>Eukaryota</taxon>
        <taxon>Viridiplantae</taxon>
        <taxon>Streptophyta</taxon>
        <taxon>Embryophyta</taxon>
        <taxon>Tracheophyta</taxon>
        <taxon>Spermatophyta</taxon>
        <taxon>Magnoliopsida</taxon>
        <taxon>eudicotyledons</taxon>
        <taxon>Gunneridae</taxon>
        <taxon>Pentapetalae</taxon>
        <taxon>Dilleniales</taxon>
        <taxon>Dilleniaceae</taxon>
        <taxon>Dillenia</taxon>
    </lineage>
</organism>
<sequence length="160" mass="18463">MSLQEVNQRTQGALVSLPRNLLHTILLRIMFLLEGSTLTPTELTSITRNIVASCITRKSRETEHYLGNVPDFHISDFKELDQAIQGRPHGQFPAKFPIIYLTPDLLQFHCKFGDRSSLCKTQPPEWQTIVLSLLWLREQERDPSIYGKDDQDEIEKRSSQ</sequence>
<dbReference type="AlphaFoldDB" id="A0AAN8W769"/>
<proteinExistence type="predicted"/>